<evidence type="ECO:0000256" key="8">
    <source>
        <dbReference type="ARBA" id="ARBA00023288"/>
    </source>
</evidence>
<protein>
    <submittedName>
        <fullName evidence="12">Lipid-transfer protein</fullName>
    </submittedName>
</protein>
<reference evidence="13" key="1">
    <citation type="journal article" date="2019" name="Curr. Biol.">
        <title>Genome Sequence of Striga asiatica Provides Insight into the Evolution of Plant Parasitism.</title>
        <authorList>
            <person name="Yoshida S."/>
            <person name="Kim S."/>
            <person name="Wafula E.K."/>
            <person name="Tanskanen J."/>
            <person name="Kim Y.M."/>
            <person name="Honaas L."/>
            <person name="Yang Z."/>
            <person name="Spallek T."/>
            <person name="Conn C.E."/>
            <person name="Ichihashi Y."/>
            <person name="Cheong K."/>
            <person name="Cui S."/>
            <person name="Der J.P."/>
            <person name="Gundlach H."/>
            <person name="Jiao Y."/>
            <person name="Hori C."/>
            <person name="Ishida J.K."/>
            <person name="Kasahara H."/>
            <person name="Kiba T."/>
            <person name="Kim M.S."/>
            <person name="Koo N."/>
            <person name="Laohavisit A."/>
            <person name="Lee Y.H."/>
            <person name="Lumba S."/>
            <person name="McCourt P."/>
            <person name="Mortimer J.C."/>
            <person name="Mutuku J.M."/>
            <person name="Nomura T."/>
            <person name="Sasaki-Sekimoto Y."/>
            <person name="Seto Y."/>
            <person name="Wang Y."/>
            <person name="Wakatake T."/>
            <person name="Sakakibara H."/>
            <person name="Demura T."/>
            <person name="Yamaguchi S."/>
            <person name="Yoneyama K."/>
            <person name="Manabe R.I."/>
            <person name="Nelson D.C."/>
            <person name="Schulman A.H."/>
            <person name="Timko M.P."/>
            <person name="dePamphilis C.W."/>
            <person name="Choi D."/>
            <person name="Shirasu K."/>
        </authorList>
    </citation>
    <scope>NUCLEOTIDE SEQUENCE [LARGE SCALE GENOMIC DNA]</scope>
    <source>
        <strain evidence="13">cv. UVA1</strain>
    </source>
</reference>
<evidence type="ECO:0000313" key="12">
    <source>
        <dbReference type="EMBL" id="GER28293.1"/>
    </source>
</evidence>
<dbReference type="Proteomes" id="UP000325081">
    <property type="component" value="Unassembled WGS sequence"/>
</dbReference>
<keyword evidence="9" id="KW-0472">Membrane</keyword>
<dbReference type="SUPFAM" id="SSF47699">
    <property type="entry name" value="Bifunctional inhibitor/lipid-transfer protein/seed storage 2S albumin"/>
    <property type="match status" value="1"/>
</dbReference>
<gene>
    <name evidence="12" type="ORF">STAS_04079</name>
</gene>
<evidence type="ECO:0000256" key="5">
    <source>
        <dbReference type="ARBA" id="ARBA00022729"/>
    </source>
</evidence>
<feature type="transmembrane region" description="Helical" evidence="9">
    <location>
        <begin position="130"/>
        <end position="152"/>
    </location>
</feature>
<evidence type="ECO:0000256" key="9">
    <source>
        <dbReference type="SAM" id="Phobius"/>
    </source>
</evidence>
<comment type="subcellular location">
    <subcellularLocation>
        <location evidence="1">Cell membrane</location>
        <topology evidence="1">Lipid-anchor</topology>
        <topology evidence="1">GPI-anchor</topology>
    </subcellularLocation>
</comment>
<feature type="signal peptide" evidence="10">
    <location>
        <begin position="1"/>
        <end position="22"/>
    </location>
</feature>
<sequence>MKKLRFLLRGLLVILILLSCLAIKNDAQFQQCRNELRFCINYLNNDTSQPPDSCCQPLDYVIKSIPECLCSLLSTVRGQLAEQSSISNVSRLAQALPDRCGHYTNPLKCVVGTPDGRSVDLVPNSVSSELWSSSSIAIVCGALIFLFLHGFAI</sequence>
<keyword evidence="9" id="KW-1133">Transmembrane helix</keyword>
<dbReference type="Gene3D" id="1.10.110.10">
    <property type="entry name" value="Plant lipid-transfer and hydrophobic proteins"/>
    <property type="match status" value="1"/>
</dbReference>
<keyword evidence="5 10" id="KW-0732">Signal</keyword>
<name>A0A5A7P658_STRAF</name>
<dbReference type="AlphaFoldDB" id="A0A5A7P658"/>
<keyword evidence="8" id="KW-0449">Lipoprotein</keyword>
<keyword evidence="9" id="KW-0812">Transmembrane</keyword>
<keyword evidence="6" id="KW-1015">Disulfide bond</keyword>
<keyword evidence="13" id="KW-1185">Reference proteome</keyword>
<evidence type="ECO:0000256" key="1">
    <source>
        <dbReference type="ARBA" id="ARBA00004609"/>
    </source>
</evidence>
<accession>A0A5A7P658</accession>
<dbReference type="InterPro" id="IPR043325">
    <property type="entry name" value="LTSS"/>
</dbReference>
<evidence type="ECO:0000256" key="2">
    <source>
        <dbReference type="ARBA" id="ARBA00009748"/>
    </source>
</evidence>
<evidence type="ECO:0000256" key="6">
    <source>
        <dbReference type="ARBA" id="ARBA00023157"/>
    </source>
</evidence>
<dbReference type="EMBL" id="BKCP01002447">
    <property type="protein sequence ID" value="GER28293.1"/>
    <property type="molecule type" value="Genomic_DNA"/>
</dbReference>
<dbReference type="PROSITE" id="PS51257">
    <property type="entry name" value="PROKAR_LIPOPROTEIN"/>
    <property type="match status" value="1"/>
</dbReference>
<evidence type="ECO:0000256" key="3">
    <source>
        <dbReference type="ARBA" id="ARBA00022475"/>
    </source>
</evidence>
<dbReference type="InterPro" id="IPR036312">
    <property type="entry name" value="Bifun_inhib/LTP/seed_sf"/>
</dbReference>
<evidence type="ECO:0000256" key="10">
    <source>
        <dbReference type="SAM" id="SignalP"/>
    </source>
</evidence>
<keyword evidence="4" id="KW-0336">GPI-anchor</keyword>
<feature type="chain" id="PRO_5022659479" evidence="10">
    <location>
        <begin position="23"/>
        <end position="153"/>
    </location>
</feature>
<dbReference type="OrthoDB" id="884232at2759"/>
<proteinExistence type="inferred from homology"/>
<dbReference type="GO" id="GO:0005886">
    <property type="term" value="C:plasma membrane"/>
    <property type="evidence" value="ECO:0007669"/>
    <property type="project" value="UniProtKB-SubCell"/>
</dbReference>
<keyword evidence="7" id="KW-0325">Glycoprotein</keyword>
<dbReference type="InterPro" id="IPR016140">
    <property type="entry name" value="Bifunc_inhib/LTP/seed_store"/>
</dbReference>
<dbReference type="Pfam" id="PF14368">
    <property type="entry name" value="LTP_2"/>
    <property type="match status" value="1"/>
</dbReference>
<evidence type="ECO:0000259" key="11">
    <source>
        <dbReference type="Pfam" id="PF14368"/>
    </source>
</evidence>
<feature type="domain" description="Bifunctional inhibitor/plant lipid transfer protein/seed storage helical" evidence="11">
    <location>
        <begin position="21"/>
        <end position="109"/>
    </location>
</feature>
<dbReference type="CDD" id="cd00010">
    <property type="entry name" value="AAI_LTSS"/>
    <property type="match status" value="1"/>
</dbReference>
<dbReference type="GO" id="GO:0098552">
    <property type="term" value="C:side of membrane"/>
    <property type="evidence" value="ECO:0007669"/>
    <property type="project" value="UniProtKB-KW"/>
</dbReference>
<evidence type="ECO:0000313" key="13">
    <source>
        <dbReference type="Proteomes" id="UP000325081"/>
    </source>
</evidence>
<comment type="caution">
    <text evidence="12">The sequence shown here is derived from an EMBL/GenBank/DDBJ whole genome shotgun (WGS) entry which is preliminary data.</text>
</comment>
<comment type="similarity">
    <text evidence="2">Belongs to the plant LTP family.</text>
</comment>
<keyword evidence="3" id="KW-1003">Cell membrane</keyword>
<dbReference type="PANTHER" id="PTHR33044">
    <property type="entry name" value="BIFUNCTIONAL INHIBITOR/LIPID-TRANSFER PROTEIN/SEED STORAGE 2S ALBUMIN SUPERFAMILY PROTEIN-RELATED"/>
    <property type="match status" value="1"/>
</dbReference>
<organism evidence="12 13">
    <name type="scientific">Striga asiatica</name>
    <name type="common">Asiatic witchweed</name>
    <name type="synonym">Buchnera asiatica</name>
    <dbReference type="NCBI Taxonomy" id="4170"/>
    <lineage>
        <taxon>Eukaryota</taxon>
        <taxon>Viridiplantae</taxon>
        <taxon>Streptophyta</taxon>
        <taxon>Embryophyta</taxon>
        <taxon>Tracheophyta</taxon>
        <taxon>Spermatophyta</taxon>
        <taxon>Magnoliopsida</taxon>
        <taxon>eudicotyledons</taxon>
        <taxon>Gunneridae</taxon>
        <taxon>Pentapetalae</taxon>
        <taxon>asterids</taxon>
        <taxon>lamiids</taxon>
        <taxon>Lamiales</taxon>
        <taxon>Orobanchaceae</taxon>
        <taxon>Buchnereae</taxon>
        <taxon>Striga</taxon>
    </lineage>
</organism>
<evidence type="ECO:0000256" key="7">
    <source>
        <dbReference type="ARBA" id="ARBA00023180"/>
    </source>
</evidence>
<evidence type="ECO:0000256" key="4">
    <source>
        <dbReference type="ARBA" id="ARBA00022622"/>
    </source>
</evidence>